<dbReference type="SUPFAM" id="SSF55486">
    <property type="entry name" value="Metalloproteases ('zincins'), catalytic domain"/>
    <property type="match status" value="1"/>
</dbReference>
<keyword evidence="4" id="KW-1185">Reference proteome</keyword>
<accession>F5R7D0</accession>
<evidence type="ECO:0000259" key="2">
    <source>
        <dbReference type="Pfam" id="PF07589"/>
    </source>
</evidence>
<evidence type="ECO:0000313" key="3">
    <source>
        <dbReference type="EMBL" id="EGK73433.1"/>
    </source>
</evidence>
<dbReference type="EMBL" id="AFHG01000028">
    <property type="protein sequence ID" value="EGK73433.1"/>
    <property type="molecule type" value="Genomic_DNA"/>
</dbReference>
<dbReference type="Pfam" id="PF07589">
    <property type="entry name" value="PEP-CTERM"/>
    <property type="match status" value="1"/>
</dbReference>
<protein>
    <recommendedName>
        <fullName evidence="2">Ice-binding protein C-terminal domain-containing protein</fullName>
    </recommendedName>
</protein>
<dbReference type="GO" id="GO:0008237">
    <property type="term" value="F:metallopeptidase activity"/>
    <property type="evidence" value="ECO:0007669"/>
    <property type="project" value="InterPro"/>
</dbReference>
<dbReference type="InterPro" id="IPR024079">
    <property type="entry name" value="MetalloPept_cat_dom_sf"/>
</dbReference>
<dbReference type="RefSeq" id="WP_008057659.1">
    <property type="nucleotide sequence ID" value="NZ_AFHG01000028.1"/>
</dbReference>
<dbReference type="Gene3D" id="3.40.390.10">
    <property type="entry name" value="Collagenase (Catalytic Domain)"/>
    <property type="match status" value="1"/>
</dbReference>
<dbReference type="NCBIfam" id="TIGR02595">
    <property type="entry name" value="PEP_CTERM"/>
    <property type="match status" value="1"/>
</dbReference>
<reference evidence="3 4" key="1">
    <citation type="journal article" date="2011" name="J. Bacteriol.">
        <title>Genome sequence of Methyloversatilis universalis FAM5T, a methylotrophic representative of the order Rhodocyclales.</title>
        <authorList>
            <person name="Kittichotirat W."/>
            <person name="Good N.M."/>
            <person name="Hall R."/>
            <person name="Bringel F."/>
            <person name="Lajus A."/>
            <person name="Medigue C."/>
            <person name="Smalley N.E."/>
            <person name="Beck D."/>
            <person name="Bumgarner R."/>
            <person name="Vuilleumier S."/>
            <person name="Kalyuzhnaya M.G."/>
        </authorList>
    </citation>
    <scope>NUCLEOTIDE SEQUENCE [LARGE SCALE GENOMIC DNA]</scope>
    <source>
        <strain evidence="4">ATCC BAA-1314 / JCM 13912 / FAM5</strain>
    </source>
</reference>
<dbReference type="OrthoDB" id="8198236at2"/>
<feature type="chain" id="PRO_5003325696" description="Ice-binding protein C-terminal domain-containing protein" evidence="1">
    <location>
        <begin position="25"/>
        <end position="316"/>
    </location>
</feature>
<feature type="signal peptide" evidence="1">
    <location>
        <begin position="1"/>
        <end position="24"/>
    </location>
</feature>
<dbReference type="Proteomes" id="UP000005019">
    <property type="component" value="Unassembled WGS sequence"/>
</dbReference>
<dbReference type="eggNOG" id="COG3291">
    <property type="taxonomic scope" value="Bacteria"/>
</dbReference>
<gene>
    <name evidence="3" type="ORF">METUNv1_00060</name>
</gene>
<comment type="caution">
    <text evidence="3">The sequence shown here is derived from an EMBL/GenBank/DDBJ whole genome shotgun (WGS) entry which is preliminary data.</text>
</comment>
<evidence type="ECO:0000313" key="4">
    <source>
        <dbReference type="Proteomes" id="UP000005019"/>
    </source>
</evidence>
<dbReference type="STRING" id="1000565.METUNv1_00060"/>
<dbReference type="InterPro" id="IPR013424">
    <property type="entry name" value="Ice-binding_C"/>
</dbReference>
<evidence type="ECO:0000256" key="1">
    <source>
        <dbReference type="SAM" id="SignalP"/>
    </source>
</evidence>
<proteinExistence type="predicted"/>
<sequence>MTIRRISSTLCALGLLSAALPASAVDIVFDYRYDSSGFFTADRRAVLDGVARLFSDNLTDTLSAIQPGSDELFVARIYDPVDPLNSSVVVDNLTVAANQIRIFVGSYAFSGQTLGVGGPGFQSLGGSQAFINQVESRGEPGALLNPATDFAPWGGTITFGAQISWYADSDLSTVESFSGQFDLFTVAVHETAHVLGIGTADSWFAQVVGDTFTGTLATAVNGGVAPALRNDGSDAHFATTLTGHVNGSAQVPLLSPFIPLGARRYMTDLDWAALDDIGWQVASLQATIPAPVPEPGSWALLAGGLLLVGVSARRRT</sequence>
<organism evidence="3 4">
    <name type="scientific">Methyloversatilis universalis (strain ATCC BAA-1314 / DSM 25237 / JCM 13912 / CCUG 52030 / FAM5)</name>
    <dbReference type="NCBI Taxonomy" id="1000565"/>
    <lineage>
        <taxon>Bacteria</taxon>
        <taxon>Pseudomonadati</taxon>
        <taxon>Pseudomonadota</taxon>
        <taxon>Betaproteobacteria</taxon>
        <taxon>Nitrosomonadales</taxon>
        <taxon>Sterolibacteriaceae</taxon>
        <taxon>Methyloversatilis</taxon>
    </lineage>
</organism>
<dbReference type="AlphaFoldDB" id="F5R7D0"/>
<keyword evidence="1" id="KW-0732">Signal</keyword>
<feature type="domain" description="Ice-binding protein C-terminal" evidence="2">
    <location>
        <begin position="291"/>
        <end position="315"/>
    </location>
</feature>
<name>F5R7D0_METUF</name>